<dbReference type="AlphaFoldDB" id="A0A0R3SP30"/>
<keyword evidence="1" id="KW-0812">Transmembrane</keyword>
<evidence type="ECO:0000313" key="3">
    <source>
        <dbReference type="Proteomes" id="UP000274504"/>
    </source>
</evidence>
<keyword evidence="1" id="KW-0472">Membrane</keyword>
<name>A0A0R3SP30_HYMDI</name>
<evidence type="ECO:0000313" key="2">
    <source>
        <dbReference type="EMBL" id="VDL59010.1"/>
    </source>
</evidence>
<feature type="transmembrane region" description="Helical" evidence="1">
    <location>
        <begin position="42"/>
        <end position="61"/>
    </location>
</feature>
<evidence type="ECO:0000313" key="4">
    <source>
        <dbReference type="WBParaSite" id="HDID_0000669501-mRNA-1"/>
    </source>
</evidence>
<dbReference type="EMBL" id="UYSG01006867">
    <property type="protein sequence ID" value="VDL59010.1"/>
    <property type="molecule type" value="Genomic_DNA"/>
</dbReference>
<dbReference type="WBParaSite" id="HDID_0000669501-mRNA-1">
    <property type="protein sequence ID" value="HDID_0000669501-mRNA-1"/>
    <property type="gene ID" value="HDID_0000669501"/>
</dbReference>
<sequence length="130" mass="14312">MTIRCRIECHENTIVMGDFNCRLGQDAHVIGHLTNSVENTEIGMLLLSFVGGAILILSILFPGNLVKATTHGSTEKARQDAALDFTLDSRNVESHSSIYEGLEKQMQTLTVAWSGHISGLKLRRESCIDL</sequence>
<evidence type="ECO:0000256" key="1">
    <source>
        <dbReference type="SAM" id="Phobius"/>
    </source>
</evidence>
<accession>A0A0R3SP30</accession>
<proteinExistence type="predicted"/>
<dbReference type="Proteomes" id="UP000274504">
    <property type="component" value="Unassembled WGS sequence"/>
</dbReference>
<reference evidence="4" key="1">
    <citation type="submission" date="2017-02" db="UniProtKB">
        <authorList>
            <consortium name="WormBaseParasite"/>
        </authorList>
    </citation>
    <scope>IDENTIFICATION</scope>
</reference>
<keyword evidence="1" id="KW-1133">Transmembrane helix</keyword>
<organism evidence="4">
    <name type="scientific">Hymenolepis diminuta</name>
    <name type="common">Rat tapeworm</name>
    <dbReference type="NCBI Taxonomy" id="6216"/>
    <lineage>
        <taxon>Eukaryota</taxon>
        <taxon>Metazoa</taxon>
        <taxon>Spiralia</taxon>
        <taxon>Lophotrochozoa</taxon>
        <taxon>Platyhelminthes</taxon>
        <taxon>Cestoda</taxon>
        <taxon>Eucestoda</taxon>
        <taxon>Cyclophyllidea</taxon>
        <taxon>Hymenolepididae</taxon>
        <taxon>Hymenolepis</taxon>
    </lineage>
</organism>
<protein>
    <submittedName>
        <fullName evidence="4">Endo/exonuclease/phosphatase domain-containing protein</fullName>
    </submittedName>
</protein>
<gene>
    <name evidence="2" type="ORF">HDID_LOCUS6692</name>
</gene>
<reference evidence="2 3" key="2">
    <citation type="submission" date="2018-11" db="EMBL/GenBank/DDBJ databases">
        <authorList>
            <consortium name="Pathogen Informatics"/>
        </authorList>
    </citation>
    <scope>NUCLEOTIDE SEQUENCE [LARGE SCALE GENOMIC DNA]</scope>
</reference>